<dbReference type="AlphaFoldDB" id="A0A4Q9MRZ5"/>
<name>A0A4Q9MRZ5_9APHY</name>
<reference evidence="2" key="1">
    <citation type="submission" date="2019-01" db="EMBL/GenBank/DDBJ databases">
        <title>Draft genome sequences of three monokaryotic isolates of the white-rot basidiomycete fungus Dichomitus squalens.</title>
        <authorList>
            <consortium name="DOE Joint Genome Institute"/>
            <person name="Lopez S.C."/>
            <person name="Andreopoulos B."/>
            <person name="Pangilinan J."/>
            <person name="Lipzen A."/>
            <person name="Riley R."/>
            <person name="Ahrendt S."/>
            <person name="Ng V."/>
            <person name="Barry K."/>
            <person name="Daum C."/>
            <person name="Grigoriev I.V."/>
            <person name="Hilden K.S."/>
            <person name="Makela M.R."/>
            <person name="de Vries R.P."/>
        </authorList>
    </citation>
    <scope>NUCLEOTIDE SEQUENCE [LARGE SCALE GENOMIC DNA]</scope>
    <source>
        <strain evidence="2">OM18370.1</strain>
    </source>
</reference>
<accession>A0A4Q9MRZ5</accession>
<dbReference type="Gene3D" id="2.60.120.620">
    <property type="entry name" value="q2cbj1_9rhob like domain"/>
    <property type="match status" value="1"/>
</dbReference>
<dbReference type="EMBL" id="ML143404">
    <property type="protein sequence ID" value="TBU30634.1"/>
    <property type="molecule type" value="Genomic_DNA"/>
</dbReference>
<feature type="compositionally biased region" description="Basic residues" evidence="1">
    <location>
        <begin position="1"/>
        <end position="13"/>
    </location>
</feature>
<feature type="region of interest" description="Disordered" evidence="1">
    <location>
        <begin position="1"/>
        <end position="45"/>
    </location>
</feature>
<organism evidence="2">
    <name type="scientific">Dichomitus squalens</name>
    <dbReference type="NCBI Taxonomy" id="114155"/>
    <lineage>
        <taxon>Eukaryota</taxon>
        <taxon>Fungi</taxon>
        <taxon>Dikarya</taxon>
        <taxon>Basidiomycota</taxon>
        <taxon>Agaricomycotina</taxon>
        <taxon>Agaricomycetes</taxon>
        <taxon>Polyporales</taxon>
        <taxon>Polyporaceae</taxon>
        <taxon>Dichomitus</taxon>
    </lineage>
</organism>
<evidence type="ECO:0008006" key="3">
    <source>
        <dbReference type="Google" id="ProtNLM"/>
    </source>
</evidence>
<evidence type="ECO:0000256" key="1">
    <source>
        <dbReference type="SAM" id="MobiDB-lite"/>
    </source>
</evidence>
<dbReference type="PANTHER" id="PTHR33099:SF7">
    <property type="entry name" value="MYND-TYPE DOMAIN-CONTAINING PROTEIN"/>
    <property type="match status" value="1"/>
</dbReference>
<sequence>MPRSTRSSRRRARSPSTPPSKVSPAAKRQRKVDREDDNTSSVTKATDTVEVMQEVPAALKLVRAMKEVTALPKIGYCPSKIEQMASHMMSSGPDDLSEEDIDRCDNADMSEEVLARESWNRPTIAKLSEIAVKHAHNAASGYLDSPFRLRITRSGCKFDEKVTPAPAPKYQYQRPYLFPGNKTALENRLKQWHLNADASGYGDVREQVTKVDHTVRRAREIPASDFEVEPALLERIAALWDEHFFPNSGVRVEPYKIHLYGPGDHFSVHRDTPQKDLVGTFLMGLGDTSYDGGLNVDGIRYGADEGHWCAFYPDVPHSVKDVHGYRATLAFKLFRASDTDEDTSTSSQVRQQVSQLVEALEAPFGILLQRKYCLGTTSFSGFDALLLSSLRALANVDVRHLPVVLGSYFEWGSHDKNDRDNDWEMSCTTAVYPFTKGHVDALLDYVETGHRPNNQAECGAPWLDGVKHVPFFSLDLKQSLYTYKEEEEETCNYTGNEAQAWREDSVYLSYALLVLPRTPGTSDTGADIAR</sequence>
<dbReference type="OrthoDB" id="3058546at2759"/>
<gene>
    <name evidence="2" type="ORF">BD311DRAFT_184017</name>
</gene>
<dbReference type="Proteomes" id="UP000292957">
    <property type="component" value="Unassembled WGS sequence"/>
</dbReference>
<proteinExistence type="predicted"/>
<dbReference type="PANTHER" id="PTHR33099">
    <property type="entry name" value="FE2OG DIOXYGENASE DOMAIN-CONTAINING PROTEIN"/>
    <property type="match status" value="1"/>
</dbReference>
<evidence type="ECO:0000313" key="2">
    <source>
        <dbReference type="EMBL" id="TBU30634.1"/>
    </source>
</evidence>
<protein>
    <recommendedName>
        <fullName evidence="3">Fe2OG dioxygenase domain-containing protein</fullName>
    </recommendedName>
</protein>